<dbReference type="EMBL" id="JBHUNA010000022">
    <property type="protein sequence ID" value="MFD2761449.1"/>
    <property type="molecule type" value="Genomic_DNA"/>
</dbReference>
<dbReference type="PANTHER" id="PTHR12304:SF4">
    <property type="entry name" value="URIDINE NUCLEOSIDASE"/>
    <property type="match status" value="1"/>
</dbReference>
<sequence length="322" mass="36196">MSQKMLVFGDIGIDDTAALIYGHFDDAIDIVGIVANYGNIPREKALANIHYIRDLFDISPSVKVIAGAEIPMTGENPQFFPEIHGEYGLGPIIPPHAEDGSVKENFLEVAEIIKQYGDELIIVNIGRLTSLATMFILYQTEMSNVKGYYIMGGAFWTPGNVTAVAEANFYGDPLAAHIVLKYAHNTTIVPLNVTRKAIATPQMVNYINQAGKAKILKPLLDYYYAFYKQRNPAISGSPLHDVVTLMAVVYENMFVFERFPIQIDQKLDSLARGQSIIDIRQSNNRIRSNQENHHRIAFDLDYQQFYTRFMSIMTGQQTGWMA</sequence>
<dbReference type="GO" id="GO:0016798">
    <property type="term" value="F:hydrolase activity, acting on glycosyl bonds"/>
    <property type="evidence" value="ECO:0007669"/>
    <property type="project" value="UniProtKB-KW"/>
</dbReference>
<organism evidence="4 5">
    <name type="scientific">Lentibacillus juripiscarius</name>
    <dbReference type="NCBI Taxonomy" id="257446"/>
    <lineage>
        <taxon>Bacteria</taxon>
        <taxon>Bacillati</taxon>
        <taxon>Bacillota</taxon>
        <taxon>Bacilli</taxon>
        <taxon>Bacillales</taxon>
        <taxon>Bacillaceae</taxon>
        <taxon>Lentibacillus</taxon>
    </lineage>
</organism>
<dbReference type="InterPro" id="IPR023186">
    <property type="entry name" value="IUNH"/>
</dbReference>
<dbReference type="PANTHER" id="PTHR12304">
    <property type="entry name" value="INOSINE-URIDINE PREFERRING NUCLEOSIDE HYDROLASE"/>
    <property type="match status" value="1"/>
</dbReference>
<dbReference type="CDD" id="cd00455">
    <property type="entry name" value="nuc_hydro"/>
    <property type="match status" value="1"/>
</dbReference>
<evidence type="ECO:0000256" key="1">
    <source>
        <dbReference type="ARBA" id="ARBA00022801"/>
    </source>
</evidence>
<comment type="caution">
    <text evidence="4">The sequence shown here is derived from an EMBL/GenBank/DDBJ whole genome shotgun (WGS) entry which is preliminary data.</text>
</comment>
<dbReference type="SUPFAM" id="SSF53590">
    <property type="entry name" value="Nucleoside hydrolase"/>
    <property type="match status" value="1"/>
</dbReference>
<dbReference type="Gene3D" id="3.90.245.10">
    <property type="entry name" value="Ribonucleoside hydrolase-like"/>
    <property type="match status" value="1"/>
</dbReference>
<feature type="domain" description="Inosine/uridine-preferring nucleoside hydrolase" evidence="3">
    <location>
        <begin position="9"/>
        <end position="306"/>
    </location>
</feature>
<dbReference type="RefSeq" id="WP_382393957.1">
    <property type="nucleotide sequence ID" value="NZ_JBHUNA010000022.1"/>
</dbReference>
<keyword evidence="2 4" id="KW-0326">Glycosidase</keyword>
<dbReference type="EC" id="3.2.2.-" evidence="4"/>
<evidence type="ECO:0000259" key="3">
    <source>
        <dbReference type="Pfam" id="PF01156"/>
    </source>
</evidence>
<dbReference type="InterPro" id="IPR036452">
    <property type="entry name" value="Ribo_hydro-like"/>
</dbReference>
<evidence type="ECO:0000256" key="2">
    <source>
        <dbReference type="ARBA" id="ARBA00023295"/>
    </source>
</evidence>
<keyword evidence="1 4" id="KW-0378">Hydrolase</keyword>
<dbReference type="Proteomes" id="UP001597502">
    <property type="component" value="Unassembled WGS sequence"/>
</dbReference>
<dbReference type="InterPro" id="IPR001910">
    <property type="entry name" value="Inosine/uridine_hydrolase_dom"/>
</dbReference>
<keyword evidence="5" id="KW-1185">Reference proteome</keyword>
<evidence type="ECO:0000313" key="5">
    <source>
        <dbReference type="Proteomes" id="UP001597502"/>
    </source>
</evidence>
<reference evidence="5" key="1">
    <citation type="journal article" date="2019" name="Int. J. Syst. Evol. Microbiol.">
        <title>The Global Catalogue of Microorganisms (GCM) 10K type strain sequencing project: providing services to taxonomists for standard genome sequencing and annotation.</title>
        <authorList>
            <consortium name="The Broad Institute Genomics Platform"/>
            <consortium name="The Broad Institute Genome Sequencing Center for Infectious Disease"/>
            <person name="Wu L."/>
            <person name="Ma J."/>
        </authorList>
    </citation>
    <scope>NUCLEOTIDE SEQUENCE [LARGE SCALE GENOMIC DNA]</scope>
    <source>
        <strain evidence="5">TISTR 1535</strain>
    </source>
</reference>
<evidence type="ECO:0000313" key="4">
    <source>
        <dbReference type="EMBL" id="MFD2761449.1"/>
    </source>
</evidence>
<protein>
    <submittedName>
        <fullName evidence="4">Nucleoside hydrolase</fullName>
        <ecNumber evidence="4">3.2.2.-</ecNumber>
    </submittedName>
</protein>
<gene>
    <name evidence="4" type="ORF">ACFSUO_10775</name>
</gene>
<dbReference type="Pfam" id="PF01156">
    <property type="entry name" value="IU_nuc_hydro"/>
    <property type="match status" value="1"/>
</dbReference>
<accession>A0ABW5VA59</accession>
<name>A0ABW5VA59_9BACI</name>
<proteinExistence type="predicted"/>